<dbReference type="EMBL" id="CAJHIS010000001">
    <property type="protein sequence ID" value="CAD6490861.1"/>
    <property type="molecule type" value="Genomic_DNA"/>
</dbReference>
<dbReference type="EMBL" id="CAJHIP010000029">
    <property type="protein sequence ID" value="CAD6493713.1"/>
    <property type="molecule type" value="Genomic_DNA"/>
</dbReference>
<sequence>MHKKVQELEKWGQNLIDTFRKEYEKLNELEQKQILDYSNYSAPCQIEIFWVSEPHECQLLVFLHDSDRPDKEIKINGPFKGFELEEEVIKIMDEPRWEKEITNQEDDFRWYHDENQMNKYSDYFVLHFSNFLDIMRNYPLTNFRNGLRYGSAFFNNGWVANFKGNVAELGYFEQKMIESFQYAKRRALIRNETVIQKPSSQSITHDRSLVGVIGAYYYPGVFIGNDIEISFKEKLYGPNIVEYPKYEFEFTFDGRKGFYDKYGFVVIQIEDEESAIKIINTIFGISLILGIESLSVRESGLISSKIKQNIPVLGDSIGGCSWNSANQRFKPMNFKGYRKTVIPLDKMNEIIKTAEIIYSDKKLNDLVLFLLDSYTHLKSLEFSQSFLFSWFIVENLIPRLFAEVISEKNEMYGQNKKADKYDNWSIATKIEFLSFLGKIDNKKYEFLNRYKKKRNDFVHKGIAISKSDSEKLYNFSFDSVKNEICKNLNNM</sequence>
<comment type="caution">
    <text evidence="1">The sequence shown here is derived from an EMBL/GenBank/DDBJ whole genome shotgun (WGS) entry which is preliminary data.</text>
</comment>
<proteinExistence type="predicted"/>
<evidence type="ECO:0000313" key="1">
    <source>
        <dbReference type="EMBL" id="CAD6490861.1"/>
    </source>
</evidence>
<gene>
    <name evidence="1" type="ORF">EMLJLAPB_00031</name>
    <name evidence="2" type="ORF">FFODKBPE_00555</name>
</gene>
<dbReference type="Proteomes" id="UP000634805">
    <property type="component" value="Unassembled WGS sequence"/>
</dbReference>
<reference evidence="1" key="1">
    <citation type="submission" date="2020-10" db="EMBL/GenBank/DDBJ databases">
        <authorList>
            <person name="Hahn C.J."/>
            <person name="Laso-Perez R."/>
            <person name="Vulcano F."/>
            <person name="Vaziourakis K.-M."/>
            <person name="Stokke R."/>
            <person name="Steen I.H."/>
            <person name="Teske A."/>
            <person name="Boetius A."/>
            <person name="Liebeke M."/>
            <person name="Amann R."/>
            <person name="Knittel K."/>
        </authorList>
    </citation>
    <scope>NUCLEOTIDE SEQUENCE</scope>
    <source>
        <strain evidence="1">Gfbio:e3339647-f889-4370-9287-4fb5cb688e4c:AG392D22_GoMArc1</strain>
        <strain evidence="2">Gfbio:e3339647-f889-4370-9287-4fb5cb688e4c:AG394J04_GoMArc1</strain>
    </source>
</reference>
<accession>A0A811T3B8</accession>
<protein>
    <recommendedName>
        <fullName evidence="4">Apea-like HEPN domain-containing protein</fullName>
    </recommendedName>
</protein>
<dbReference type="AlphaFoldDB" id="A0A811T3B8"/>
<organism evidence="1 3">
    <name type="scientific">Candidatus Argoarchaeum ethanivorans</name>
    <dbReference type="NCBI Taxonomy" id="2608793"/>
    <lineage>
        <taxon>Archaea</taxon>
        <taxon>Methanobacteriati</taxon>
        <taxon>Methanobacteriota</taxon>
        <taxon>Stenosarchaea group</taxon>
        <taxon>Methanomicrobia</taxon>
        <taxon>Methanosarcinales</taxon>
        <taxon>Methanosarcinales incertae sedis</taxon>
        <taxon>GOM Arc I cluster</taxon>
        <taxon>Candidatus Argoarchaeum</taxon>
    </lineage>
</organism>
<dbReference type="Proteomes" id="UP000603056">
    <property type="component" value="Unassembled WGS sequence"/>
</dbReference>
<evidence type="ECO:0000313" key="2">
    <source>
        <dbReference type="EMBL" id="CAD6493713.1"/>
    </source>
</evidence>
<evidence type="ECO:0008006" key="4">
    <source>
        <dbReference type="Google" id="ProtNLM"/>
    </source>
</evidence>
<name>A0A811T3B8_9EURY</name>
<evidence type="ECO:0000313" key="3">
    <source>
        <dbReference type="Proteomes" id="UP000634805"/>
    </source>
</evidence>